<dbReference type="EMBL" id="CAMKVN010000174">
    <property type="protein sequence ID" value="CAI2164720.1"/>
    <property type="molecule type" value="Genomic_DNA"/>
</dbReference>
<accession>A0A9W4SCI6</accession>
<dbReference type="PANTHER" id="PTHR38409">
    <property type="entry name" value="MDM10-COMPLEMENTING PROTEIN 1"/>
    <property type="match status" value="1"/>
</dbReference>
<evidence type="ECO:0000313" key="4">
    <source>
        <dbReference type="Proteomes" id="UP001153678"/>
    </source>
</evidence>
<dbReference type="InterPro" id="IPR039960">
    <property type="entry name" value="MCP1"/>
</dbReference>
<gene>
    <name evidence="3" type="ORF">FWILDA_LOCUS1709</name>
</gene>
<feature type="transmembrane region" description="Helical" evidence="1">
    <location>
        <begin position="66"/>
        <end position="86"/>
    </location>
</feature>
<feature type="transmembrane region" description="Helical" evidence="1">
    <location>
        <begin position="206"/>
        <end position="228"/>
    </location>
</feature>
<dbReference type="OrthoDB" id="10259513at2759"/>
<feature type="domain" description="Mitochondrial adapter protein MCP1 transmembrane" evidence="2">
    <location>
        <begin position="184"/>
        <end position="281"/>
    </location>
</feature>
<keyword evidence="4" id="KW-1185">Reference proteome</keyword>
<sequence length="307" mass="34271">MRLIPMYEEIKFGHCKSKVRNTDVMSMKGKYQSVLVKYFRIESFEGEGVVGDLCGPKTRTITLPKVYGYLTIVQAGTAIAFSTFLVTHLSATTLATLGGIELTNKTIILGRVYYQNKLLEPIVVFGALVGHVAAGIAKRSIKLYWKYNKRDDRKLTGEVHEKVEKIVTDEKNEQGNVSIGRYLGDSSLINATYVTLSLRKWPVTSYLSLTALIGLTAYHVISGFPVVYKILRGSVLKKSAEKQVVLSDSAKKRQRIIRNGIMITSIGLLTTGLLVIGGKFGKDPRIPLRTEYLKVYGQVLPQSWVRY</sequence>
<dbReference type="Proteomes" id="UP001153678">
    <property type="component" value="Unassembled WGS sequence"/>
</dbReference>
<dbReference type="InterPro" id="IPR012472">
    <property type="entry name" value="MCP1_TM"/>
</dbReference>
<dbReference type="GO" id="GO:0055088">
    <property type="term" value="P:lipid homeostasis"/>
    <property type="evidence" value="ECO:0007669"/>
    <property type="project" value="InterPro"/>
</dbReference>
<reference evidence="3" key="1">
    <citation type="submission" date="2022-08" db="EMBL/GenBank/DDBJ databases">
        <authorList>
            <person name="Kallberg Y."/>
            <person name="Tangrot J."/>
            <person name="Rosling A."/>
        </authorList>
    </citation>
    <scope>NUCLEOTIDE SEQUENCE</scope>
    <source>
        <strain evidence="3">Wild A</strain>
    </source>
</reference>
<evidence type="ECO:0000313" key="3">
    <source>
        <dbReference type="EMBL" id="CAI2164720.1"/>
    </source>
</evidence>
<dbReference type="PANTHER" id="PTHR38409:SF1">
    <property type="entry name" value="MITOCHONDRIAL ADAPTER PROTEIN MCP1"/>
    <property type="match status" value="1"/>
</dbReference>
<keyword evidence="1" id="KW-1133">Transmembrane helix</keyword>
<evidence type="ECO:0000256" key="1">
    <source>
        <dbReference type="SAM" id="Phobius"/>
    </source>
</evidence>
<keyword evidence="1" id="KW-0812">Transmembrane</keyword>
<name>A0A9W4SCI6_9GLOM</name>
<keyword evidence="1" id="KW-0472">Membrane</keyword>
<proteinExistence type="predicted"/>
<organism evidence="3 4">
    <name type="scientific">Funneliformis geosporum</name>
    <dbReference type="NCBI Taxonomy" id="1117311"/>
    <lineage>
        <taxon>Eukaryota</taxon>
        <taxon>Fungi</taxon>
        <taxon>Fungi incertae sedis</taxon>
        <taxon>Mucoromycota</taxon>
        <taxon>Glomeromycotina</taxon>
        <taxon>Glomeromycetes</taxon>
        <taxon>Glomerales</taxon>
        <taxon>Glomeraceae</taxon>
        <taxon>Funneliformis</taxon>
    </lineage>
</organism>
<protein>
    <submittedName>
        <fullName evidence="3">7424_t:CDS:1</fullName>
    </submittedName>
</protein>
<dbReference type="AlphaFoldDB" id="A0A9W4SCI6"/>
<feature type="transmembrane region" description="Helical" evidence="1">
    <location>
        <begin position="256"/>
        <end position="276"/>
    </location>
</feature>
<evidence type="ECO:0000259" key="2">
    <source>
        <dbReference type="Pfam" id="PF07950"/>
    </source>
</evidence>
<dbReference type="Pfam" id="PF07950">
    <property type="entry name" value="MCP1_TM"/>
    <property type="match status" value="1"/>
</dbReference>
<comment type="caution">
    <text evidence="3">The sequence shown here is derived from an EMBL/GenBank/DDBJ whole genome shotgun (WGS) entry which is preliminary data.</text>
</comment>